<dbReference type="InterPro" id="IPR001387">
    <property type="entry name" value="Cro/C1-type_HTH"/>
</dbReference>
<evidence type="ECO:0000313" key="3">
    <source>
        <dbReference type="Proteomes" id="UP001152173"/>
    </source>
</evidence>
<dbReference type="CDD" id="cd00093">
    <property type="entry name" value="HTH_XRE"/>
    <property type="match status" value="1"/>
</dbReference>
<dbReference type="Proteomes" id="UP001152173">
    <property type="component" value="Unassembled WGS sequence"/>
</dbReference>
<dbReference type="EMBL" id="JAMKBJ010000006">
    <property type="protein sequence ID" value="MCZ8537228.1"/>
    <property type="molecule type" value="Genomic_DNA"/>
</dbReference>
<proteinExistence type="predicted"/>
<protein>
    <submittedName>
        <fullName evidence="2">Helix-turn-helix domain-containing protein</fullName>
    </submittedName>
</protein>
<evidence type="ECO:0000313" key="2">
    <source>
        <dbReference type="EMBL" id="MCZ8537228.1"/>
    </source>
</evidence>
<accession>A0A9X3REB5</accession>
<dbReference type="RefSeq" id="WP_269926323.1">
    <property type="nucleotide sequence ID" value="NZ_JAMKBJ010000006.1"/>
</dbReference>
<dbReference type="InterPro" id="IPR010982">
    <property type="entry name" value="Lambda_DNA-bd_dom_sf"/>
</dbReference>
<feature type="domain" description="HTH cro/C1-type" evidence="1">
    <location>
        <begin position="19"/>
        <end position="73"/>
    </location>
</feature>
<keyword evidence="3" id="KW-1185">Reference proteome</keyword>
<dbReference type="Pfam" id="PF01381">
    <property type="entry name" value="HTH_3"/>
    <property type="match status" value="1"/>
</dbReference>
<organism evidence="2 3">
    <name type="scientific">Paenisporosarcina quisquiliarum</name>
    <dbReference type="NCBI Taxonomy" id="365346"/>
    <lineage>
        <taxon>Bacteria</taxon>
        <taxon>Bacillati</taxon>
        <taxon>Bacillota</taxon>
        <taxon>Bacilli</taxon>
        <taxon>Bacillales</taxon>
        <taxon>Caryophanaceae</taxon>
        <taxon>Paenisporosarcina</taxon>
    </lineage>
</organism>
<dbReference type="SMART" id="SM00530">
    <property type="entry name" value="HTH_XRE"/>
    <property type="match status" value="1"/>
</dbReference>
<name>A0A9X3REB5_9BACL</name>
<gene>
    <name evidence="2" type="ORF">M9R32_08560</name>
</gene>
<reference evidence="2" key="1">
    <citation type="submission" date="2022-05" db="EMBL/GenBank/DDBJ databases">
        <authorList>
            <person name="Colautti A."/>
            <person name="Iacumin L."/>
        </authorList>
    </citation>
    <scope>NUCLEOTIDE SEQUENCE</scope>
    <source>
        <strain evidence="2">SK 55</strain>
    </source>
</reference>
<dbReference type="PROSITE" id="PS50943">
    <property type="entry name" value="HTH_CROC1"/>
    <property type="match status" value="1"/>
</dbReference>
<sequence length="146" mass="16967">MTTLPATKVVLILQLHELITEYRKLSQLTQKEAAKLLNISASTLSRYETNPESISLPVFRAMCSLYGIPRDISNEVIYHSSTISRKKLLRVKEPLDDYGEESLNPVYHAYKSDPTFFQLFQEFYSKPTLDKEKFKEFLKAYLHLKS</sequence>
<evidence type="ECO:0000259" key="1">
    <source>
        <dbReference type="PROSITE" id="PS50943"/>
    </source>
</evidence>
<comment type="caution">
    <text evidence="2">The sequence shown here is derived from an EMBL/GenBank/DDBJ whole genome shotgun (WGS) entry which is preliminary data.</text>
</comment>
<dbReference type="GO" id="GO:0003677">
    <property type="term" value="F:DNA binding"/>
    <property type="evidence" value="ECO:0007669"/>
    <property type="project" value="InterPro"/>
</dbReference>
<dbReference type="Gene3D" id="1.10.260.40">
    <property type="entry name" value="lambda repressor-like DNA-binding domains"/>
    <property type="match status" value="1"/>
</dbReference>
<dbReference type="AlphaFoldDB" id="A0A9X3REB5"/>
<dbReference type="SUPFAM" id="SSF47413">
    <property type="entry name" value="lambda repressor-like DNA-binding domains"/>
    <property type="match status" value="1"/>
</dbReference>